<dbReference type="AlphaFoldDB" id="A0A4R8LH59"/>
<organism evidence="2 3">
    <name type="scientific">Paraburkholderia rhizosphaerae</name>
    <dbReference type="NCBI Taxonomy" id="480658"/>
    <lineage>
        <taxon>Bacteria</taxon>
        <taxon>Pseudomonadati</taxon>
        <taxon>Pseudomonadota</taxon>
        <taxon>Betaproteobacteria</taxon>
        <taxon>Burkholderiales</taxon>
        <taxon>Burkholderiaceae</taxon>
        <taxon>Paraburkholderia</taxon>
    </lineage>
</organism>
<dbReference type="EMBL" id="SORE01000021">
    <property type="protein sequence ID" value="TDY42472.1"/>
    <property type="molecule type" value="Genomic_DNA"/>
</dbReference>
<evidence type="ECO:0000313" key="3">
    <source>
        <dbReference type="Proteomes" id="UP000295509"/>
    </source>
</evidence>
<dbReference type="Proteomes" id="UP000295509">
    <property type="component" value="Unassembled WGS sequence"/>
</dbReference>
<proteinExistence type="predicted"/>
<reference evidence="2 3" key="1">
    <citation type="submission" date="2019-03" db="EMBL/GenBank/DDBJ databases">
        <title>Genomic Encyclopedia of Type Strains, Phase III (KMG-III): the genomes of soil and plant-associated and newly described type strains.</title>
        <authorList>
            <person name="Whitman W."/>
        </authorList>
    </citation>
    <scope>NUCLEOTIDE SEQUENCE [LARGE SCALE GENOMIC DNA]</scope>
    <source>
        <strain evidence="2 3">LMG 29544</strain>
    </source>
</reference>
<feature type="region of interest" description="Disordered" evidence="1">
    <location>
        <begin position="1"/>
        <end position="32"/>
    </location>
</feature>
<comment type="caution">
    <text evidence="2">The sequence shown here is derived from an EMBL/GenBank/DDBJ whole genome shotgun (WGS) entry which is preliminary data.</text>
</comment>
<evidence type="ECO:0000256" key="1">
    <source>
        <dbReference type="SAM" id="MobiDB-lite"/>
    </source>
</evidence>
<protein>
    <submittedName>
        <fullName evidence="2">Uncharacterized protein</fullName>
    </submittedName>
</protein>
<name>A0A4R8LH59_9BURK</name>
<feature type="compositionally biased region" description="Basic and acidic residues" evidence="1">
    <location>
        <begin position="9"/>
        <end position="19"/>
    </location>
</feature>
<keyword evidence="3" id="KW-1185">Reference proteome</keyword>
<gene>
    <name evidence="2" type="ORF">BX592_12143</name>
</gene>
<evidence type="ECO:0000313" key="2">
    <source>
        <dbReference type="EMBL" id="TDY42472.1"/>
    </source>
</evidence>
<sequence length="32" mass="3561">MTEAARSGRHTDGYAENRANKPAHALTMAFER</sequence>
<accession>A0A4R8LH59</accession>